<reference evidence="1 2" key="1">
    <citation type="journal article" date="2016" name="Mol. Biol. Evol.">
        <title>Comparative Genomics of Early-Diverging Mushroom-Forming Fungi Provides Insights into the Origins of Lignocellulose Decay Capabilities.</title>
        <authorList>
            <person name="Nagy L.G."/>
            <person name="Riley R."/>
            <person name="Tritt A."/>
            <person name="Adam C."/>
            <person name="Daum C."/>
            <person name="Floudas D."/>
            <person name="Sun H."/>
            <person name="Yadav J.S."/>
            <person name="Pangilinan J."/>
            <person name="Larsson K.H."/>
            <person name="Matsuura K."/>
            <person name="Barry K."/>
            <person name="Labutti K."/>
            <person name="Kuo R."/>
            <person name="Ohm R.A."/>
            <person name="Bhattacharya S.S."/>
            <person name="Shirouzu T."/>
            <person name="Yoshinaga Y."/>
            <person name="Martin F.M."/>
            <person name="Grigoriev I.V."/>
            <person name="Hibbett D.S."/>
        </authorList>
    </citation>
    <scope>NUCLEOTIDE SEQUENCE [LARGE SCALE GENOMIC DNA]</scope>
    <source>
        <strain evidence="1 2">L-15889</strain>
    </source>
</reference>
<gene>
    <name evidence="1" type="ORF">DAEQUDRAFT_721396</name>
</gene>
<evidence type="ECO:0000313" key="1">
    <source>
        <dbReference type="EMBL" id="KZT73907.1"/>
    </source>
</evidence>
<evidence type="ECO:0000313" key="2">
    <source>
        <dbReference type="Proteomes" id="UP000076727"/>
    </source>
</evidence>
<organism evidence="1 2">
    <name type="scientific">Daedalea quercina L-15889</name>
    <dbReference type="NCBI Taxonomy" id="1314783"/>
    <lineage>
        <taxon>Eukaryota</taxon>
        <taxon>Fungi</taxon>
        <taxon>Dikarya</taxon>
        <taxon>Basidiomycota</taxon>
        <taxon>Agaricomycotina</taxon>
        <taxon>Agaricomycetes</taxon>
        <taxon>Polyporales</taxon>
        <taxon>Fomitopsis</taxon>
    </lineage>
</organism>
<dbReference type="Proteomes" id="UP000076727">
    <property type="component" value="Unassembled WGS sequence"/>
</dbReference>
<name>A0A165TT37_9APHY</name>
<sequence length="79" mass="8505">MPFPRPLCPPSPASLCTHNYWEGSSARLPIHLQCPRLDRAPEQASCVCVCVSVPAPVRLYTPSALSCLARTLSSAESPL</sequence>
<accession>A0A165TT37</accession>
<dbReference type="AlphaFoldDB" id="A0A165TT37"/>
<proteinExistence type="predicted"/>
<keyword evidence="2" id="KW-1185">Reference proteome</keyword>
<protein>
    <submittedName>
        <fullName evidence="1">Uncharacterized protein</fullName>
    </submittedName>
</protein>
<dbReference type="EMBL" id="KV429035">
    <property type="protein sequence ID" value="KZT73907.1"/>
    <property type="molecule type" value="Genomic_DNA"/>
</dbReference>